<dbReference type="GeneID" id="58047109"/>
<dbReference type="RefSeq" id="WP_005184895.1">
    <property type="nucleotide sequence ID" value="NZ_CABMNY010000010.1"/>
</dbReference>
<keyword evidence="3" id="KW-1185">Reference proteome</keyword>
<reference evidence="2 3" key="1">
    <citation type="submission" date="2019-11" db="EMBL/GenBank/DDBJ databases">
        <title>FDA dAtabase for Regulatory Grade micrObial Sequences (FDA-ARGOS): Supporting development and validation of Infectious Disease Dx tests.</title>
        <authorList>
            <person name="Patel R."/>
            <person name="Rucinski S."/>
            <person name="Tallon L."/>
            <person name="Sadzewicz L."/>
            <person name="Vavikolanu K."/>
            <person name="Mehta A."/>
            <person name="Aluvathingal J."/>
            <person name="Nadendla S."/>
            <person name="Nandy P."/>
            <person name="Geyer C."/>
            <person name="Yan Y."/>
            <person name="Sichtig H."/>
        </authorList>
    </citation>
    <scope>NUCLEOTIDE SEQUENCE [LARGE SCALE GENOMIC DNA]</scope>
    <source>
        <strain evidence="2 3">FDAARGOS_729</strain>
    </source>
</reference>
<dbReference type="Proteomes" id="UP000424966">
    <property type="component" value="Chromosome"/>
</dbReference>
<keyword evidence="1" id="KW-0812">Transmembrane</keyword>
<gene>
    <name evidence="2" type="ORF">FOC37_12560</name>
</gene>
<dbReference type="EMBL" id="CP046294">
    <property type="protein sequence ID" value="QGR71111.1"/>
    <property type="molecule type" value="Genomic_DNA"/>
</dbReference>
<evidence type="ECO:0000256" key="1">
    <source>
        <dbReference type="SAM" id="Phobius"/>
    </source>
</evidence>
<keyword evidence="1" id="KW-1133">Transmembrane helix</keyword>
<sequence>MRYFIRYSTAMSNSTTLNKAIRELKITLIIVGVVVVIAVIIWLVLRSAAKDVEDDY</sequence>
<keyword evidence="1" id="KW-0472">Membrane</keyword>
<evidence type="ECO:0000313" key="3">
    <source>
        <dbReference type="Proteomes" id="UP000424966"/>
    </source>
</evidence>
<protein>
    <submittedName>
        <fullName evidence="2">Uncharacterized protein</fullName>
    </submittedName>
</protein>
<evidence type="ECO:0000313" key="2">
    <source>
        <dbReference type="EMBL" id="QGR71111.1"/>
    </source>
</evidence>
<feature type="transmembrane region" description="Helical" evidence="1">
    <location>
        <begin position="26"/>
        <end position="45"/>
    </location>
</feature>
<proteinExistence type="predicted"/>
<name>A0ABX6F897_YERIN</name>
<accession>A0ABX6F897</accession>
<organism evidence="2 3">
    <name type="scientific">Yersinia intermedia</name>
    <dbReference type="NCBI Taxonomy" id="631"/>
    <lineage>
        <taxon>Bacteria</taxon>
        <taxon>Pseudomonadati</taxon>
        <taxon>Pseudomonadota</taxon>
        <taxon>Gammaproteobacteria</taxon>
        <taxon>Enterobacterales</taxon>
        <taxon>Yersiniaceae</taxon>
        <taxon>Yersinia</taxon>
    </lineage>
</organism>